<evidence type="ECO:0000313" key="1">
    <source>
        <dbReference type="EMBL" id="MBO1920038.1"/>
    </source>
</evidence>
<dbReference type="EMBL" id="JAGETT010000102">
    <property type="protein sequence ID" value="MBO1920038.1"/>
    <property type="molecule type" value="Genomic_DNA"/>
</dbReference>
<gene>
    <name evidence="1" type="ORF">J4710_10045</name>
</gene>
<name>A0A939NH67_STAXY</name>
<reference evidence="1" key="1">
    <citation type="submission" date="2021-03" db="EMBL/GenBank/DDBJ databases">
        <title>Molecular epidemiology and mechanisms of colistin and carbapenem resistance in Enterobacteriaceae from clinical isolates, the environment and porcine samples in Pretoria, South Africa.</title>
        <authorList>
            <person name="Bogoshi D."/>
            <person name="Mbelle N.M."/>
            <person name="Naidoo V."/>
            <person name="Osei Sekyere J."/>
        </authorList>
    </citation>
    <scope>NUCLEOTIDE SEQUENCE</scope>
    <source>
        <strain evidence="1">ESB009</strain>
    </source>
</reference>
<dbReference type="AlphaFoldDB" id="A0A939NH67"/>
<comment type="caution">
    <text evidence="1">The sequence shown here is derived from an EMBL/GenBank/DDBJ whole genome shotgun (WGS) entry which is preliminary data.</text>
</comment>
<protein>
    <submittedName>
        <fullName evidence="1">Uncharacterized protein</fullName>
    </submittedName>
</protein>
<accession>A0A939NH67</accession>
<organism evidence="1">
    <name type="scientific">Staphylococcus xylosus</name>
    <dbReference type="NCBI Taxonomy" id="1288"/>
    <lineage>
        <taxon>Bacteria</taxon>
        <taxon>Bacillati</taxon>
        <taxon>Bacillota</taxon>
        <taxon>Bacilli</taxon>
        <taxon>Bacillales</taxon>
        <taxon>Staphylococcaceae</taxon>
        <taxon>Staphylococcus</taxon>
    </lineage>
</organism>
<proteinExistence type="predicted"/>
<sequence>MRTLLHQNAQSTYNAANPNLEVANNENVGGKDVSDKITIVNSNIESRYN</sequence>